<evidence type="ECO:0000256" key="6">
    <source>
        <dbReference type="ARBA" id="ARBA00022692"/>
    </source>
</evidence>
<feature type="transmembrane region" description="Helical" evidence="11">
    <location>
        <begin position="6"/>
        <end position="31"/>
    </location>
</feature>
<keyword evidence="7 14" id="KW-0418">Kinase</keyword>
<dbReference type="GO" id="GO:0005886">
    <property type="term" value="C:plasma membrane"/>
    <property type="evidence" value="ECO:0007669"/>
    <property type="project" value="UniProtKB-SubCell"/>
</dbReference>
<dbReference type="InterPro" id="IPR036097">
    <property type="entry name" value="HisK_dim/P_sf"/>
</dbReference>
<dbReference type="PRINTS" id="PR00344">
    <property type="entry name" value="BCTRLSENSOR"/>
</dbReference>
<evidence type="ECO:0000256" key="10">
    <source>
        <dbReference type="ARBA" id="ARBA00039401"/>
    </source>
</evidence>
<evidence type="ECO:0000259" key="12">
    <source>
        <dbReference type="PROSITE" id="PS50109"/>
    </source>
</evidence>
<sequence>MMPLGVLDAAVIILTGAGCAALMTLIAVLLLRRMRGSGLMARFVVVGAASVLAMASSVVAIALEMYISPHDLTVLVWIAATGFLCAVITAVLTARAARSSLSGIAAAVRRVGEGDVVDVEQSGWREFDDLSIRLAETSQKLSEAHAEVERLDSDRRRFLAWISHDLRTPLTAIRALAESMEEGVMDDVAAFPRRVRVQVEAMGRMVDDLFELSRITSGAIRLRTEQVELLDVVSDAVADLRSSSAQRDVQIVQRDVAGHVVWADPHQLARVVTNLLTNAVRHAPRGSEVVVSAEALDEGRLVLAVLDHGGGVAVEDLDRMFEVGWRADAARSTDADGIASGAGLGLAIARGLVRAHGGDVYAERTGDGFCMKVLLPTDSREPVE</sequence>
<dbReference type="CDD" id="cd00082">
    <property type="entry name" value="HisKA"/>
    <property type="match status" value="1"/>
</dbReference>
<dbReference type="SMART" id="SM00388">
    <property type="entry name" value="HisKA"/>
    <property type="match status" value="1"/>
</dbReference>
<dbReference type="SUPFAM" id="SSF55874">
    <property type="entry name" value="ATPase domain of HSP90 chaperone/DNA topoisomerase II/histidine kinase"/>
    <property type="match status" value="1"/>
</dbReference>
<dbReference type="PROSITE" id="PS50885">
    <property type="entry name" value="HAMP"/>
    <property type="match status" value="1"/>
</dbReference>
<dbReference type="PROSITE" id="PS50109">
    <property type="entry name" value="HIS_KIN"/>
    <property type="match status" value="1"/>
</dbReference>
<evidence type="ECO:0000256" key="5">
    <source>
        <dbReference type="ARBA" id="ARBA00022679"/>
    </source>
</evidence>
<evidence type="ECO:0000256" key="8">
    <source>
        <dbReference type="ARBA" id="ARBA00022989"/>
    </source>
</evidence>
<name>A0A7Y9JMR6_9MICO</name>
<proteinExistence type="predicted"/>
<dbReference type="GO" id="GO:0016036">
    <property type="term" value="P:cellular response to phosphate starvation"/>
    <property type="evidence" value="ECO:0007669"/>
    <property type="project" value="TreeGrafter"/>
</dbReference>
<feature type="transmembrane region" description="Helical" evidence="11">
    <location>
        <begin position="43"/>
        <end position="68"/>
    </location>
</feature>
<evidence type="ECO:0000256" key="9">
    <source>
        <dbReference type="ARBA" id="ARBA00023012"/>
    </source>
</evidence>
<gene>
    <name evidence="14" type="ORF">BKA02_001361</name>
</gene>
<evidence type="ECO:0000256" key="3">
    <source>
        <dbReference type="ARBA" id="ARBA00012438"/>
    </source>
</evidence>
<evidence type="ECO:0000313" key="14">
    <source>
        <dbReference type="EMBL" id="NYD54306.1"/>
    </source>
</evidence>
<dbReference type="InterPro" id="IPR004358">
    <property type="entry name" value="Sig_transdc_His_kin-like_C"/>
</dbReference>
<dbReference type="Gene3D" id="3.30.565.10">
    <property type="entry name" value="Histidine kinase-like ATPase, C-terminal domain"/>
    <property type="match status" value="1"/>
</dbReference>
<comment type="caution">
    <text evidence="14">The sequence shown here is derived from an EMBL/GenBank/DDBJ whole genome shotgun (WGS) entry which is preliminary data.</text>
</comment>
<dbReference type="GO" id="GO:0000155">
    <property type="term" value="F:phosphorelay sensor kinase activity"/>
    <property type="evidence" value="ECO:0007669"/>
    <property type="project" value="InterPro"/>
</dbReference>
<evidence type="ECO:0000313" key="15">
    <source>
        <dbReference type="Proteomes" id="UP000552045"/>
    </source>
</evidence>
<protein>
    <recommendedName>
        <fullName evidence="10">Sensor-like histidine kinase SenX3</fullName>
        <ecNumber evidence="3">2.7.13.3</ecNumber>
    </recommendedName>
</protein>
<dbReference type="Proteomes" id="UP000552045">
    <property type="component" value="Unassembled WGS sequence"/>
</dbReference>
<dbReference type="InterPro" id="IPR003661">
    <property type="entry name" value="HisK_dim/P_dom"/>
</dbReference>
<keyword evidence="8 11" id="KW-1133">Transmembrane helix</keyword>
<dbReference type="InterPro" id="IPR003594">
    <property type="entry name" value="HATPase_dom"/>
</dbReference>
<dbReference type="InterPro" id="IPR050351">
    <property type="entry name" value="BphY/WalK/GraS-like"/>
</dbReference>
<reference evidence="14 15" key="1">
    <citation type="submission" date="2020-07" db="EMBL/GenBank/DDBJ databases">
        <title>Sequencing the genomes of 1000 actinobacteria strains.</title>
        <authorList>
            <person name="Klenk H.-P."/>
        </authorList>
    </citation>
    <scope>NUCLEOTIDE SEQUENCE [LARGE SCALE GENOMIC DNA]</scope>
    <source>
        <strain evidence="14 15">DSM 22185</strain>
    </source>
</reference>
<evidence type="ECO:0000256" key="7">
    <source>
        <dbReference type="ARBA" id="ARBA00022777"/>
    </source>
</evidence>
<evidence type="ECO:0000256" key="2">
    <source>
        <dbReference type="ARBA" id="ARBA00004236"/>
    </source>
</evidence>
<dbReference type="EMBL" id="JACCBH010000001">
    <property type="protein sequence ID" value="NYD54306.1"/>
    <property type="molecule type" value="Genomic_DNA"/>
</dbReference>
<dbReference type="InterPro" id="IPR003660">
    <property type="entry name" value="HAMP_dom"/>
</dbReference>
<accession>A0A7Y9JMR6</accession>
<dbReference type="InterPro" id="IPR005467">
    <property type="entry name" value="His_kinase_dom"/>
</dbReference>
<feature type="domain" description="HAMP" evidence="13">
    <location>
        <begin position="95"/>
        <end position="146"/>
    </location>
</feature>
<keyword evidence="11" id="KW-0472">Membrane</keyword>
<feature type="domain" description="Histidine kinase" evidence="12">
    <location>
        <begin position="161"/>
        <end position="379"/>
    </location>
</feature>
<keyword evidence="15" id="KW-1185">Reference proteome</keyword>
<keyword evidence="9" id="KW-0902">Two-component regulatory system</keyword>
<organism evidence="14 15">
    <name type="scientific">Microbacterium pseudoresistens</name>
    <dbReference type="NCBI Taxonomy" id="640634"/>
    <lineage>
        <taxon>Bacteria</taxon>
        <taxon>Bacillati</taxon>
        <taxon>Actinomycetota</taxon>
        <taxon>Actinomycetes</taxon>
        <taxon>Micrococcales</taxon>
        <taxon>Microbacteriaceae</taxon>
        <taxon>Microbacterium</taxon>
    </lineage>
</organism>
<comment type="catalytic activity">
    <reaction evidence="1">
        <text>ATP + protein L-histidine = ADP + protein N-phospho-L-histidine.</text>
        <dbReference type="EC" id="2.7.13.3"/>
    </reaction>
</comment>
<dbReference type="Pfam" id="PF00512">
    <property type="entry name" value="HisKA"/>
    <property type="match status" value="1"/>
</dbReference>
<dbReference type="PANTHER" id="PTHR45453:SF1">
    <property type="entry name" value="PHOSPHATE REGULON SENSOR PROTEIN PHOR"/>
    <property type="match status" value="1"/>
</dbReference>
<dbReference type="AlphaFoldDB" id="A0A7Y9JMR6"/>
<dbReference type="CDD" id="cd00075">
    <property type="entry name" value="HATPase"/>
    <property type="match status" value="1"/>
</dbReference>
<evidence type="ECO:0000256" key="11">
    <source>
        <dbReference type="SAM" id="Phobius"/>
    </source>
</evidence>
<dbReference type="InterPro" id="IPR036890">
    <property type="entry name" value="HATPase_C_sf"/>
</dbReference>
<dbReference type="Gene3D" id="1.10.287.130">
    <property type="match status" value="1"/>
</dbReference>
<keyword evidence="5" id="KW-0808">Transferase</keyword>
<evidence type="ECO:0000256" key="4">
    <source>
        <dbReference type="ARBA" id="ARBA00022553"/>
    </source>
</evidence>
<keyword evidence="6 11" id="KW-0812">Transmembrane</keyword>
<dbReference type="SUPFAM" id="SSF47384">
    <property type="entry name" value="Homodimeric domain of signal transducing histidine kinase"/>
    <property type="match status" value="1"/>
</dbReference>
<feature type="transmembrane region" description="Helical" evidence="11">
    <location>
        <begin position="74"/>
        <end position="94"/>
    </location>
</feature>
<dbReference type="RefSeq" id="WP_179432518.1">
    <property type="nucleotide sequence ID" value="NZ_BAABLC010000001.1"/>
</dbReference>
<comment type="subcellular location">
    <subcellularLocation>
        <location evidence="2">Cell membrane</location>
    </subcellularLocation>
</comment>
<dbReference type="SMART" id="SM00387">
    <property type="entry name" value="HATPase_c"/>
    <property type="match status" value="1"/>
</dbReference>
<dbReference type="GO" id="GO:0004721">
    <property type="term" value="F:phosphoprotein phosphatase activity"/>
    <property type="evidence" value="ECO:0007669"/>
    <property type="project" value="TreeGrafter"/>
</dbReference>
<dbReference type="Pfam" id="PF02518">
    <property type="entry name" value="HATPase_c"/>
    <property type="match status" value="1"/>
</dbReference>
<evidence type="ECO:0000256" key="1">
    <source>
        <dbReference type="ARBA" id="ARBA00000085"/>
    </source>
</evidence>
<keyword evidence="4" id="KW-0597">Phosphoprotein</keyword>
<dbReference type="EC" id="2.7.13.3" evidence="3"/>
<dbReference type="PANTHER" id="PTHR45453">
    <property type="entry name" value="PHOSPHATE REGULON SENSOR PROTEIN PHOR"/>
    <property type="match status" value="1"/>
</dbReference>
<evidence type="ECO:0000259" key="13">
    <source>
        <dbReference type="PROSITE" id="PS50885"/>
    </source>
</evidence>